<gene>
    <name evidence="11" type="ORF">HJG40_14440</name>
</gene>
<dbReference type="RefSeq" id="WP_215864823.1">
    <property type="nucleotide sequence ID" value="NZ_JABELD010000160.1"/>
</dbReference>
<keyword evidence="4" id="KW-0548">Nucleotidyltransferase</keyword>
<keyword evidence="5" id="KW-0479">Metal-binding</keyword>
<proteinExistence type="inferred from homology"/>
<evidence type="ECO:0000256" key="6">
    <source>
        <dbReference type="ARBA" id="ARBA00022741"/>
    </source>
</evidence>
<dbReference type="SUPFAM" id="SSF81301">
    <property type="entry name" value="Nucleotidyltransferase"/>
    <property type="match status" value="1"/>
</dbReference>
<accession>A0ABS5ZUW4</accession>
<keyword evidence="6" id="KW-0547">Nucleotide-binding</keyword>
<evidence type="ECO:0000256" key="5">
    <source>
        <dbReference type="ARBA" id="ARBA00022723"/>
    </source>
</evidence>
<organism evidence="11 12">
    <name type="scientific">Acidithiobacillus concretivorus</name>
    <dbReference type="NCBI Taxonomy" id="3063952"/>
    <lineage>
        <taxon>Bacteria</taxon>
        <taxon>Pseudomonadati</taxon>
        <taxon>Pseudomonadota</taxon>
        <taxon>Acidithiobacillia</taxon>
        <taxon>Acidithiobacillales</taxon>
        <taxon>Acidithiobacillaceae</taxon>
        <taxon>Acidithiobacillus</taxon>
    </lineage>
</organism>
<evidence type="ECO:0000256" key="7">
    <source>
        <dbReference type="ARBA" id="ARBA00022840"/>
    </source>
</evidence>
<keyword evidence="2" id="KW-1277">Toxin-antitoxin system</keyword>
<keyword evidence="3" id="KW-0808">Transferase</keyword>
<dbReference type="Pfam" id="PF01909">
    <property type="entry name" value="NTP_transf_2"/>
    <property type="match status" value="1"/>
</dbReference>
<evidence type="ECO:0000256" key="1">
    <source>
        <dbReference type="ARBA" id="ARBA00001946"/>
    </source>
</evidence>
<evidence type="ECO:0000313" key="12">
    <source>
        <dbReference type="Proteomes" id="UP001197028"/>
    </source>
</evidence>
<protein>
    <submittedName>
        <fullName evidence="11">Nucleotidyltransferase family protein</fullName>
    </submittedName>
</protein>
<dbReference type="CDD" id="cd05403">
    <property type="entry name" value="NT_KNTase_like"/>
    <property type="match status" value="1"/>
</dbReference>
<comment type="cofactor">
    <cofactor evidence="1">
        <name>Mg(2+)</name>
        <dbReference type="ChEBI" id="CHEBI:18420"/>
    </cofactor>
</comment>
<dbReference type="Proteomes" id="UP001197028">
    <property type="component" value="Unassembled WGS sequence"/>
</dbReference>
<evidence type="ECO:0000313" key="11">
    <source>
        <dbReference type="EMBL" id="MBU2739952.1"/>
    </source>
</evidence>
<feature type="domain" description="Polymerase nucleotidyl transferase" evidence="10">
    <location>
        <begin position="27"/>
        <end position="79"/>
    </location>
</feature>
<keyword evidence="8" id="KW-0460">Magnesium</keyword>
<reference evidence="11 12" key="1">
    <citation type="journal article" date="2021" name="ISME J.">
        <title>Genomic evolution of the class Acidithiobacillia: deep-branching Proteobacteria living in extreme acidic conditions.</title>
        <authorList>
            <person name="Moya-Beltran A."/>
            <person name="Beard S."/>
            <person name="Rojas-Villalobos C."/>
            <person name="Issotta F."/>
            <person name="Gallardo Y."/>
            <person name="Ulloa R."/>
            <person name="Giaveno A."/>
            <person name="Degli Esposti M."/>
            <person name="Johnson D.B."/>
            <person name="Quatrini R."/>
        </authorList>
    </citation>
    <scope>NUCLEOTIDE SEQUENCE [LARGE SCALE GENOMIC DNA]</scope>
    <source>
        <strain evidence="11 12">ATCC 19703</strain>
    </source>
</reference>
<keyword evidence="12" id="KW-1185">Reference proteome</keyword>
<sequence length="96" mass="10842">MRPSEILRRHREDVLQIIAAHHATNPRVFGSVARGEDIEGSDIDILVDRQPGLTLLEQAYMTEELQDLLKVHVDVITSTAPSQRFLTRALQDARSI</sequence>
<evidence type="ECO:0000259" key="10">
    <source>
        <dbReference type="Pfam" id="PF01909"/>
    </source>
</evidence>
<dbReference type="InterPro" id="IPR002934">
    <property type="entry name" value="Polymerase_NTP_transf_dom"/>
</dbReference>
<evidence type="ECO:0000256" key="8">
    <source>
        <dbReference type="ARBA" id="ARBA00022842"/>
    </source>
</evidence>
<dbReference type="PANTHER" id="PTHR33571">
    <property type="entry name" value="SSL8005 PROTEIN"/>
    <property type="match status" value="1"/>
</dbReference>
<comment type="caution">
    <text evidence="11">The sequence shown here is derived from an EMBL/GenBank/DDBJ whole genome shotgun (WGS) entry which is preliminary data.</text>
</comment>
<dbReference type="InterPro" id="IPR043519">
    <property type="entry name" value="NT_sf"/>
</dbReference>
<evidence type="ECO:0000256" key="2">
    <source>
        <dbReference type="ARBA" id="ARBA00022649"/>
    </source>
</evidence>
<evidence type="ECO:0000256" key="3">
    <source>
        <dbReference type="ARBA" id="ARBA00022679"/>
    </source>
</evidence>
<dbReference type="Gene3D" id="3.30.460.10">
    <property type="entry name" value="Beta Polymerase, domain 2"/>
    <property type="match status" value="1"/>
</dbReference>
<comment type="similarity">
    <text evidence="9">Belongs to the MntA antitoxin family.</text>
</comment>
<keyword evidence="7" id="KW-0067">ATP-binding</keyword>
<dbReference type="EMBL" id="JABELD010000160">
    <property type="protein sequence ID" value="MBU2739952.1"/>
    <property type="molecule type" value="Genomic_DNA"/>
</dbReference>
<evidence type="ECO:0000256" key="4">
    <source>
        <dbReference type="ARBA" id="ARBA00022695"/>
    </source>
</evidence>
<evidence type="ECO:0000256" key="9">
    <source>
        <dbReference type="ARBA" id="ARBA00038276"/>
    </source>
</evidence>
<dbReference type="InterPro" id="IPR052038">
    <property type="entry name" value="Type-VII_TA_antitoxin"/>
</dbReference>
<name>A0ABS5ZUW4_9PROT</name>
<dbReference type="PANTHER" id="PTHR33571:SF12">
    <property type="entry name" value="BSL3053 PROTEIN"/>
    <property type="match status" value="1"/>
</dbReference>